<keyword evidence="2" id="KW-1185">Reference proteome</keyword>
<organism evidence="1 2">
    <name type="scientific">Paramecium octaurelia</name>
    <dbReference type="NCBI Taxonomy" id="43137"/>
    <lineage>
        <taxon>Eukaryota</taxon>
        <taxon>Sar</taxon>
        <taxon>Alveolata</taxon>
        <taxon>Ciliophora</taxon>
        <taxon>Intramacronucleata</taxon>
        <taxon>Oligohymenophorea</taxon>
        <taxon>Peniculida</taxon>
        <taxon>Parameciidae</taxon>
        <taxon>Paramecium</taxon>
    </lineage>
</organism>
<dbReference type="Proteomes" id="UP000683925">
    <property type="component" value="Unassembled WGS sequence"/>
</dbReference>
<name>A0A8S1UYS9_PAROT</name>
<proteinExistence type="predicted"/>
<dbReference type="OMA" id="ICLAKQQ"/>
<dbReference type="AlphaFoldDB" id="A0A8S1UYS9"/>
<dbReference type="EMBL" id="CAJJDP010000054">
    <property type="protein sequence ID" value="CAD8169634.1"/>
    <property type="molecule type" value="Genomic_DNA"/>
</dbReference>
<reference evidence="1" key="1">
    <citation type="submission" date="2021-01" db="EMBL/GenBank/DDBJ databases">
        <authorList>
            <consortium name="Genoscope - CEA"/>
            <person name="William W."/>
        </authorList>
    </citation>
    <scope>NUCLEOTIDE SEQUENCE</scope>
</reference>
<accession>A0A8S1UYS9</accession>
<evidence type="ECO:0000313" key="2">
    <source>
        <dbReference type="Proteomes" id="UP000683925"/>
    </source>
</evidence>
<sequence length="128" mass="14805">MGSICLAKQQNFASINQSNLEVAEEQAISDQMSTLSCNFISTLELQFKSSLQQNHIEQQQPRQIASDISQLTQQTMKKGILKNKNNNYEQEQRMLSKTIKLDNEGMHCEKLVNYLKARKYQDLQEIHL</sequence>
<dbReference type="OrthoDB" id="309692at2759"/>
<evidence type="ECO:0000313" key="1">
    <source>
        <dbReference type="EMBL" id="CAD8169634.1"/>
    </source>
</evidence>
<protein>
    <submittedName>
        <fullName evidence="1">Uncharacterized protein</fullName>
    </submittedName>
</protein>
<comment type="caution">
    <text evidence="1">The sequence shown here is derived from an EMBL/GenBank/DDBJ whole genome shotgun (WGS) entry which is preliminary data.</text>
</comment>
<gene>
    <name evidence="1" type="ORF">POCTA_138.1.T0540046</name>
</gene>